<gene>
    <name evidence="1" type="primary">yidD</name>
    <name evidence="1" type="ORF">GJ700_26560</name>
</gene>
<accession>A0A7X2LU47</accession>
<reference evidence="1 2" key="1">
    <citation type="submission" date="2019-11" db="EMBL/GenBank/DDBJ databases">
        <title>Novel species isolated from a subtropical stream in China.</title>
        <authorList>
            <person name="Lu H."/>
        </authorList>
    </citation>
    <scope>NUCLEOTIDE SEQUENCE [LARGE SCALE GENOMIC DNA]</scope>
    <source>
        <strain evidence="1 2">FT92W</strain>
    </source>
</reference>
<evidence type="ECO:0000313" key="1">
    <source>
        <dbReference type="EMBL" id="MRV75285.1"/>
    </source>
</evidence>
<dbReference type="InterPro" id="IPR002696">
    <property type="entry name" value="Membr_insert_effic_factor_YidD"/>
</dbReference>
<dbReference type="SMART" id="SM01234">
    <property type="entry name" value="Haemolytic"/>
    <property type="match status" value="1"/>
</dbReference>
<sequence>MQRLALAAIRVYQRWLSPHKGFVCAFRVHTGRDSCSAYGYRVISRYGVPAGMALLRRRLADCGTQHRLHAPARLPQKGLRQQHGFCDLPCDVLACDLPFNAVPLDLACSTAECGCDIARIWDRRKNERS</sequence>
<dbReference type="Pfam" id="PF01809">
    <property type="entry name" value="YidD"/>
    <property type="match status" value="1"/>
</dbReference>
<dbReference type="NCBIfam" id="TIGR00278">
    <property type="entry name" value="membrane protein insertion efficiency factor YidD"/>
    <property type="match status" value="1"/>
</dbReference>
<name>A0A7X2LU47_9BURK</name>
<comment type="caution">
    <text evidence="1">The sequence shown here is derived from an EMBL/GenBank/DDBJ whole genome shotgun (WGS) entry which is preliminary data.</text>
</comment>
<dbReference type="Proteomes" id="UP000446768">
    <property type="component" value="Unassembled WGS sequence"/>
</dbReference>
<evidence type="ECO:0000313" key="2">
    <source>
        <dbReference type="Proteomes" id="UP000446768"/>
    </source>
</evidence>
<organism evidence="1 2">
    <name type="scientific">Pseudoduganella rivuli</name>
    <dbReference type="NCBI Taxonomy" id="2666085"/>
    <lineage>
        <taxon>Bacteria</taxon>
        <taxon>Pseudomonadati</taxon>
        <taxon>Pseudomonadota</taxon>
        <taxon>Betaproteobacteria</taxon>
        <taxon>Burkholderiales</taxon>
        <taxon>Oxalobacteraceae</taxon>
        <taxon>Telluria group</taxon>
        <taxon>Pseudoduganella</taxon>
    </lineage>
</organism>
<dbReference type="AlphaFoldDB" id="A0A7X2LU47"/>
<protein>
    <submittedName>
        <fullName evidence="1">Membrane protein insertion efficiency factor YidD</fullName>
    </submittedName>
</protein>
<keyword evidence="2" id="KW-1185">Reference proteome</keyword>
<proteinExistence type="predicted"/>
<dbReference type="EMBL" id="WKJJ01000019">
    <property type="protein sequence ID" value="MRV75285.1"/>
    <property type="molecule type" value="Genomic_DNA"/>
</dbReference>